<evidence type="ECO:0008006" key="8">
    <source>
        <dbReference type="Google" id="ProtNLM"/>
    </source>
</evidence>
<dbReference type="SUPFAM" id="SSF81321">
    <property type="entry name" value="Family A G protein-coupled receptor-like"/>
    <property type="match status" value="1"/>
</dbReference>
<dbReference type="OrthoDB" id="5526552at2759"/>
<evidence type="ECO:0000256" key="5">
    <source>
        <dbReference type="SAM" id="Phobius"/>
    </source>
</evidence>
<feature type="transmembrane region" description="Helical" evidence="5">
    <location>
        <begin position="116"/>
        <end position="136"/>
    </location>
</feature>
<sequence>MVEKLERHLTRYLTALSLGCSLTVVVAVLTIFRYRRKYADRVSFRLAFMLICVDVFLALFHILDYVLYIPSRVCTFSAWGTLTCELMTIFLNVTIAYNLQVVFLQEKSNIKQFEKLFVGGSLALAVTLSSIVAIGGKLGYDPNDGVACWYINVGTSPTIIYEWTCELSWIVLELWYLLIVISLVAHKLIKQSAMLRERSQNECFETKKQQLYTAKMVNYAVRRITLYPLVPLLAHSSKMITLIFSYSGTPIPFWLRIITFSLIVSQGTLDSIVFLFDPTLHAIWTEYKSSRQQKMKQQSIYTPTKNAVQIPIASTEELTYQPSHGNISSNPIDYIKSL</sequence>
<feature type="transmembrane region" description="Helical" evidence="5">
    <location>
        <begin position="12"/>
        <end position="34"/>
    </location>
</feature>
<evidence type="ECO:0000256" key="4">
    <source>
        <dbReference type="ARBA" id="ARBA00023136"/>
    </source>
</evidence>
<dbReference type="AlphaFoldDB" id="A0A1Y1YX28"/>
<reference evidence="6 7" key="1">
    <citation type="submission" date="2016-07" db="EMBL/GenBank/DDBJ databases">
        <title>Pervasive Adenine N6-methylation of Active Genes in Fungi.</title>
        <authorList>
            <consortium name="DOE Joint Genome Institute"/>
            <person name="Mondo S.J."/>
            <person name="Dannebaum R.O."/>
            <person name="Kuo R.C."/>
            <person name="Labutti K."/>
            <person name="Haridas S."/>
            <person name="Kuo A."/>
            <person name="Salamov A."/>
            <person name="Ahrendt S.R."/>
            <person name="Lipzen A."/>
            <person name="Sullivan W."/>
            <person name="Andreopoulos W.B."/>
            <person name="Clum A."/>
            <person name="Lindquist E."/>
            <person name="Daum C."/>
            <person name="Ramamoorthy G.K."/>
            <person name="Gryganskyi A."/>
            <person name="Culley D."/>
            <person name="Magnuson J.K."/>
            <person name="James T.Y."/>
            <person name="O'Malley M.A."/>
            <person name="Stajich J.E."/>
            <person name="Spatafora J.W."/>
            <person name="Visel A."/>
            <person name="Grigoriev I.V."/>
        </authorList>
    </citation>
    <scope>NUCLEOTIDE SEQUENCE [LARGE SCALE GENOMIC DNA]</scope>
    <source>
        <strain evidence="6 7">CBS 931.73</strain>
    </source>
</reference>
<dbReference type="PANTHER" id="PTHR23112:SF0">
    <property type="entry name" value="TRANSMEMBRANE PROTEIN 116"/>
    <property type="match status" value="1"/>
</dbReference>
<dbReference type="GO" id="GO:0004930">
    <property type="term" value="F:G protein-coupled receptor activity"/>
    <property type="evidence" value="ECO:0007669"/>
    <property type="project" value="TreeGrafter"/>
</dbReference>
<name>A0A1Y1YX28_9FUNG</name>
<feature type="transmembrane region" description="Helical" evidence="5">
    <location>
        <begin position="79"/>
        <end position="104"/>
    </location>
</feature>
<dbReference type="GO" id="GO:0005886">
    <property type="term" value="C:plasma membrane"/>
    <property type="evidence" value="ECO:0007669"/>
    <property type="project" value="TreeGrafter"/>
</dbReference>
<dbReference type="Proteomes" id="UP000193498">
    <property type="component" value="Unassembled WGS sequence"/>
</dbReference>
<feature type="transmembrane region" description="Helical" evidence="5">
    <location>
        <begin position="46"/>
        <end position="67"/>
    </location>
</feature>
<keyword evidence="7" id="KW-1185">Reference proteome</keyword>
<dbReference type="EMBL" id="MCFE01000061">
    <property type="protein sequence ID" value="ORY02115.1"/>
    <property type="molecule type" value="Genomic_DNA"/>
</dbReference>
<comment type="caution">
    <text evidence="6">The sequence shown here is derived from an EMBL/GenBank/DDBJ whole genome shotgun (WGS) entry which is preliminary data.</text>
</comment>
<dbReference type="GO" id="GO:0007189">
    <property type="term" value="P:adenylate cyclase-activating G protein-coupled receptor signaling pathway"/>
    <property type="evidence" value="ECO:0007669"/>
    <property type="project" value="TreeGrafter"/>
</dbReference>
<dbReference type="InParanoid" id="A0A1Y1YX28"/>
<dbReference type="STRING" id="1314790.A0A1Y1YX28"/>
<feature type="transmembrane region" description="Helical" evidence="5">
    <location>
        <begin position="224"/>
        <end position="247"/>
    </location>
</feature>
<feature type="transmembrane region" description="Helical" evidence="5">
    <location>
        <begin position="167"/>
        <end position="189"/>
    </location>
</feature>
<evidence type="ECO:0000313" key="7">
    <source>
        <dbReference type="Proteomes" id="UP000193498"/>
    </source>
</evidence>
<keyword evidence="3 5" id="KW-1133">Transmembrane helix</keyword>
<dbReference type="PANTHER" id="PTHR23112">
    <property type="entry name" value="G PROTEIN-COUPLED RECEPTOR 157-RELATED"/>
    <property type="match status" value="1"/>
</dbReference>
<evidence type="ECO:0000256" key="2">
    <source>
        <dbReference type="ARBA" id="ARBA00022692"/>
    </source>
</evidence>
<proteinExistence type="predicted"/>
<gene>
    <name evidence="6" type="ORF">K493DRAFT_312187</name>
</gene>
<evidence type="ECO:0000256" key="3">
    <source>
        <dbReference type="ARBA" id="ARBA00022989"/>
    </source>
</evidence>
<evidence type="ECO:0000256" key="1">
    <source>
        <dbReference type="ARBA" id="ARBA00004141"/>
    </source>
</evidence>
<comment type="subcellular location">
    <subcellularLocation>
        <location evidence="1">Membrane</location>
        <topology evidence="1">Multi-pass membrane protein</topology>
    </subcellularLocation>
</comment>
<accession>A0A1Y1YX28</accession>
<organism evidence="6 7">
    <name type="scientific">Basidiobolus meristosporus CBS 931.73</name>
    <dbReference type="NCBI Taxonomy" id="1314790"/>
    <lineage>
        <taxon>Eukaryota</taxon>
        <taxon>Fungi</taxon>
        <taxon>Fungi incertae sedis</taxon>
        <taxon>Zoopagomycota</taxon>
        <taxon>Entomophthoromycotina</taxon>
        <taxon>Basidiobolomycetes</taxon>
        <taxon>Basidiobolales</taxon>
        <taxon>Basidiobolaceae</taxon>
        <taxon>Basidiobolus</taxon>
    </lineage>
</organism>
<keyword evidence="4 5" id="KW-0472">Membrane</keyword>
<evidence type="ECO:0000313" key="6">
    <source>
        <dbReference type="EMBL" id="ORY02115.1"/>
    </source>
</evidence>
<protein>
    <recommendedName>
        <fullName evidence="8">Family A G protein-coupled receptor-like protein</fullName>
    </recommendedName>
</protein>
<keyword evidence="2 5" id="KW-0812">Transmembrane</keyword>